<dbReference type="KEGG" id="tng:GSTEN00018123G001"/>
<dbReference type="InterPro" id="IPR015048">
    <property type="entry name" value="DUF1899"/>
</dbReference>
<feature type="repeat" description="WD" evidence="6">
    <location>
        <begin position="128"/>
        <end position="170"/>
    </location>
</feature>
<dbReference type="InterPro" id="IPR001680">
    <property type="entry name" value="WD40_rpt"/>
</dbReference>
<dbReference type="PROSITE" id="PS50082">
    <property type="entry name" value="WD_REPEATS_2"/>
    <property type="match status" value="3"/>
</dbReference>
<evidence type="ECO:0000256" key="6">
    <source>
        <dbReference type="PROSITE-ProRule" id="PRU00221"/>
    </source>
</evidence>
<keyword evidence="5" id="KW-0009">Actin-binding</keyword>
<evidence type="ECO:0000256" key="3">
    <source>
        <dbReference type="ARBA" id="ARBA00022737"/>
    </source>
</evidence>
<evidence type="ECO:0000313" key="10">
    <source>
        <dbReference type="EMBL" id="CAF99887.1"/>
    </source>
</evidence>
<dbReference type="InterPro" id="IPR036322">
    <property type="entry name" value="WD40_repeat_dom_sf"/>
</dbReference>
<keyword evidence="4 8" id="KW-0175">Coiled coil</keyword>
<dbReference type="EMBL" id="CAAE01014581">
    <property type="protein sequence ID" value="CAF99887.1"/>
    <property type="molecule type" value="Genomic_DNA"/>
</dbReference>
<accession>Q4SHJ5</accession>
<gene>
    <name evidence="10" type="ORF">GSTENG00018123001</name>
</gene>
<dbReference type="InterPro" id="IPR015943">
    <property type="entry name" value="WD40/YVTN_repeat-like_dom_sf"/>
</dbReference>
<evidence type="ECO:0000256" key="8">
    <source>
        <dbReference type="SAM" id="Coils"/>
    </source>
</evidence>
<evidence type="ECO:0000259" key="9">
    <source>
        <dbReference type="SMART" id="SM01166"/>
    </source>
</evidence>
<dbReference type="Pfam" id="PF16300">
    <property type="entry name" value="WD40_4"/>
    <property type="match status" value="1"/>
</dbReference>
<dbReference type="SUPFAM" id="SSF50978">
    <property type="entry name" value="WD40 repeat-like"/>
    <property type="match status" value="1"/>
</dbReference>
<organism evidence="10">
    <name type="scientific">Tetraodon nigroviridis</name>
    <name type="common">Spotted green pufferfish</name>
    <name type="synonym">Chelonodon nigroviridis</name>
    <dbReference type="NCBI Taxonomy" id="99883"/>
    <lineage>
        <taxon>Eukaryota</taxon>
        <taxon>Metazoa</taxon>
        <taxon>Chordata</taxon>
        <taxon>Craniata</taxon>
        <taxon>Vertebrata</taxon>
        <taxon>Euteleostomi</taxon>
        <taxon>Actinopterygii</taxon>
        <taxon>Neopterygii</taxon>
        <taxon>Teleostei</taxon>
        <taxon>Neoteleostei</taxon>
        <taxon>Acanthomorphata</taxon>
        <taxon>Eupercaria</taxon>
        <taxon>Tetraodontiformes</taxon>
        <taxon>Tetradontoidea</taxon>
        <taxon>Tetraodontidae</taxon>
        <taxon>Tetraodon</taxon>
    </lineage>
</organism>
<evidence type="ECO:0000256" key="4">
    <source>
        <dbReference type="ARBA" id="ARBA00023054"/>
    </source>
</evidence>
<dbReference type="SMART" id="SM01167">
    <property type="entry name" value="DUF1900"/>
    <property type="match status" value="1"/>
</dbReference>
<dbReference type="InterPro" id="IPR019775">
    <property type="entry name" value="WD40_repeat_CS"/>
</dbReference>
<dbReference type="Pfam" id="PF00400">
    <property type="entry name" value="WD40"/>
    <property type="match status" value="3"/>
</dbReference>
<proteinExistence type="inferred from homology"/>
<protein>
    <recommendedName>
        <fullName evidence="7">Coronin</fullName>
    </recommendedName>
</protein>
<feature type="non-terminal residue" evidence="10">
    <location>
        <position position="1"/>
    </location>
</feature>
<feature type="domain" description="DUF1899" evidence="9">
    <location>
        <begin position="5"/>
        <end position="69"/>
    </location>
</feature>
<keyword evidence="2 6" id="KW-0853">WD repeat</keyword>
<comment type="similarity">
    <text evidence="1 7">Belongs to the WD repeat coronin family.</text>
</comment>
<reference evidence="10" key="2">
    <citation type="submission" date="2004-02" db="EMBL/GenBank/DDBJ databases">
        <authorList>
            <consortium name="Genoscope"/>
            <consortium name="Whitehead Institute Centre for Genome Research"/>
        </authorList>
    </citation>
    <scope>NUCLEOTIDE SEQUENCE</scope>
</reference>
<comment type="caution">
    <text evidence="10">The sequence shown here is derived from an EMBL/GenBank/DDBJ whole genome shotgun (WGS) entry which is preliminary data.</text>
</comment>
<name>Q4SHJ5_TETNG</name>
<feature type="repeat" description="WD" evidence="6">
    <location>
        <begin position="78"/>
        <end position="120"/>
    </location>
</feature>
<dbReference type="PANTHER" id="PTHR10856:SF17">
    <property type="entry name" value="CORONIN-2B"/>
    <property type="match status" value="1"/>
</dbReference>
<dbReference type="FunFam" id="2.130.10.10:FF:000053">
    <property type="entry name" value="Coronin"/>
    <property type="match status" value="1"/>
</dbReference>
<feature type="repeat" description="WD" evidence="6">
    <location>
        <begin position="171"/>
        <end position="212"/>
    </location>
</feature>
<dbReference type="PROSITE" id="PS50294">
    <property type="entry name" value="WD_REPEATS_REGION"/>
    <property type="match status" value="2"/>
</dbReference>
<dbReference type="Gene3D" id="2.130.10.10">
    <property type="entry name" value="YVTN repeat-like/Quinoprotein amine dehydrogenase"/>
    <property type="match status" value="1"/>
</dbReference>
<feature type="coiled-coil region" evidence="8">
    <location>
        <begin position="522"/>
        <end position="549"/>
    </location>
</feature>
<dbReference type="PANTHER" id="PTHR10856">
    <property type="entry name" value="CORONIN"/>
    <property type="match status" value="1"/>
</dbReference>
<dbReference type="InterPro" id="IPR015505">
    <property type="entry name" value="Coronin"/>
</dbReference>
<dbReference type="AlphaFoldDB" id="Q4SHJ5"/>
<sequence length="552" mass="62328">MSWRPTYRGSKFRNVYGKVANREQSFEGIPITKNVHDNHFCAVNSKFVAVVTESAGGGSFIVIPVSQSGRLDSHYPKVCGHQGNVLDIKWNPFFENIIASCSEDTSVRVWEIPDGGLRRNMTEAVLELYGHSRRVGLIEWHPTSSGILFSAGYDYKILIWNLEIGEPVKMIDCHTDVILSMSFNTDGGLLATSCKDKKLRIIEPRSGAVLQQASCKNHRVNRVVFLGNMKRLLTTGVSRWNTREIALWDQEDLSMPIVEEDIDGLSGLLFPFYDADTHMLYLAGKGDGNIRYFEVTTEKPYLQYLMEFRSPTPQKGLGVMPKHGLDVGACEVFRFYKLITMKGLIEPISMIVPRRSDTYQEDIYPMTAGTEPALSASEWLSGINRGERSARADCWLCFTSMNVQPGPAFWQRKCCNATQPRVSSWLSALWSAFARCHGAYGLAPTAAPALKTPRVSAFAFVLTDPVLMSLKDTYRRPNQLVFKAPVKEKKSVVVNGIDLLENVPPRTENELLRVFFRQQDELRRLKEELTSKDVRIRQLELELNNLKNVSPN</sequence>
<dbReference type="PROSITE" id="PS00678">
    <property type="entry name" value="WD_REPEATS_1"/>
    <property type="match status" value="2"/>
</dbReference>
<dbReference type="GO" id="GO:0051015">
    <property type="term" value="F:actin filament binding"/>
    <property type="evidence" value="ECO:0007669"/>
    <property type="project" value="TreeGrafter"/>
</dbReference>
<dbReference type="OrthoDB" id="1850764at2759"/>
<evidence type="ECO:0000256" key="2">
    <source>
        <dbReference type="ARBA" id="ARBA00022574"/>
    </source>
</evidence>
<evidence type="ECO:0000256" key="7">
    <source>
        <dbReference type="RuleBase" id="RU280818"/>
    </source>
</evidence>
<evidence type="ECO:0000256" key="1">
    <source>
        <dbReference type="ARBA" id="ARBA00009482"/>
    </source>
</evidence>
<dbReference type="Pfam" id="PF08953">
    <property type="entry name" value="DUF1899"/>
    <property type="match status" value="1"/>
</dbReference>
<dbReference type="SMART" id="SM00320">
    <property type="entry name" value="WD40"/>
    <property type="match status" value="4"/>
</dbReference>
<evidence type="ECO:0000256" key="5">
    <source>
        <dbReference type="ARBA" id="ARBA00023203"/>
    </source>
</evidence>
<dbReference type="SMART" id="SM01166">
    <property type="entry name" value="DUF1899"/>
    <property type="match status" value="1"/>
</dbReference>
<reference evidence="10" key="1">
    <citation type="journal article" date="2004" name="Nature">
        <title>Genome duplication in the teleost fish Tetraodon nigroviridis reveals the early vertebrate proto-karyotype.</title>
        <authorList>
            <person name="Jaillon O."/>
            <person name="Aury J.-M."/>
            <person name="Brunet F."/>
            <person name="Petit J.-L."/>
            <person name="Stange-Thomann N."/>
            <person name="Mauceli E."/>
            <person name="Bouneau L."/>
            <person name="Fischer C."/>
            <person name="Ozouf-Costaz C."/>
            <person name="Bernot A."/>
            <person name="Nicaud S."/>
            <person name="Jaffe D."/>
            <person name="Fisher S."/>
            <person name="Lutfalla G."/>
            <person name="Dossat C."/>
            <person name="Segurens B."/>
            <person name="Dasilva C."/>
            <person name="Salanoubat M."/>
            <person name="Levy M."/>
            <person name="Boudet N."/>
            <person name="Castellano S."/>
            <person name="Anthouard V."/>
            <person name="Jubin C."/>
            <person name="Castelli V."/>
            <person name="Katinka M."/>
            <person name="Vacherie B."/>
            <person name="Biemont C."/>
            <person name="Skalli Z."/>
            <person name="Cattolico L."/>
            <person name="Poulain J."/>
            <person name="De Berardinis V."/>
            <person name="Cruaud C."/>
            <person name="Duprat S."/>
            <person name="Brottier P."/>
            <person name="Coutanceau J.-P."/>
            <person name="Gouzy J."/>
            <person name="Parra G."/>
            <person name="Lardier G."/>
            <person name="Chapple C."/>
            <person name="McKernan K.J."/>
            <person name="McEwan P."/>
            <person name="Bosak S."/>
            <person name="Kellis M."/>
            <person name="Volff J.-N."/>
            <person name="Guigo R."/>
            <person name="Zody M.C."/>
            <person name="Mesirov J."/>
            <person name="Lindblad-Toh K."/>
            <person name="Birren B."/>
            <person name="Nusbaum C."/>
            <person name="Kahn D."/>
            <person name="Robinson-Rechavi M."/>
            <person name="Laudet V."/>
            <person name="Schachter V."/>
            <person name="Quetier F."/>
            <person name="Saurin W."/>
            <person name="Scarpelli C."/>
            <person name="Wincker P."/>
            <person name="Lander E.S."/>
            <person name="Weissenbach J."/>
            <person name="Roest Crollius H."/>
        </authorList>
    </citation>
    <scope>NUCLEOTIDE SEQUENCE [LARGE SCALE GENOMIC DNA]</scope>
</reference>
<keyword evidence="3 7" id="KW-0677">Repeat</keyword>